<sequence>MEIIFNLIGYIIVALLVGVTICQILPSTREMNIGSRSQFVALLSSMPALLLIQILFLSVTYAEFFSMPYVDAVFVTLQDHAIGQSWLYTMIIWLCLILNVLFFYKRNSAVMAWINLVGIVLMIVVLSGASHGASVAGSTGWLANSLHLIGMAFWIGPLFVVSLYGARLKRPHQFQRIFSVLALFSLLFLIASGFILMGEMAPDYVNSWMLSYGQLLLIKHLLFLPLLIFGFRHMLSLSGKGVHLDTAERMRSFRMESLFALTVFAVTAWMTETEPPHNVLRTLQFEPMNAITSLFLREPLLENQLLSFTPSGIAIVLFICAIALLMIAIIAAWRVRKTFMTSSFLLGFVGCMYIATMLSLTPGAIPVNLTLHETMEEAIHVGYEETDDVVLLTALPRTKEDLIVLYRVNDRDLVAERLKKEADGYRKYLDATVKISGGFFTYGEQFMETFMFLTNDWFDQPNVNTYVSIGFVPQNIATVEIVFPEKTMRVDVSDQVFFSAITIEEPLTEAHHYRLLDAQGKVVEEVNKRQLFHEGHHH</sequence>
<dbReference type="PANTHER" id="PTHR34820:SF4">
    <property type="entry name" value="INNER MEMBRANE PROTEIN YEBZ"/>
    <property type="match status" value="1"/>
</dbReference>
<name>A0A1G6HBP8_9BACI</name>
<evidence type="ECO:0000256" key="5">
    <source>
        <dbReference type="ARBA" id="ARBA00023136"/>
    </source>
</evidence>
<dbReference type="STRING" id="1464122.SAMN05421737_103158"/>
<evidence type="ECO:0000256" key="2">
    <source>
        <dbReference type="ARBA" id="ARBA00022475"/>
    </source>
</evidence>
<accession>A0A1G6HBP8</accession>
<feature type="transmembrane region" description="Helical" evidence="6">
    <location>
        <begin position="6"/>
        <end position="27"/>
    </location>
</feature>
<feature type="transmembrane region" description="Helical" evidence="6">
    <location>
        <begin position="313"/>
        <end position="333"/>
    </location>
</feature>
<feature type="transmembrane region" description="Helical" evidence="6">
    <location>
        <begin position="345"/>
        <end position="365"/>
    </location>
</feature>
<evidence type="ECO:0000256" key="4">
    <source>
        <dbReference type="ARBA" id="ARBA00022989"/>
    </source>
</evidence>
<dbReference type="RefSeq" id="WP_176763790.1">
    <property type="nucleotide sequence ID" value="NZ_FMYM01000003.1"/>
</dbReference>
<feature type="transmembrane region" description="Helical" evidence="6">
    <location>
        <begin position="85"/>
        <end position="104"/>
    </location>
</feature>
<evidence type="ECO:0000256" key="6">
    <source>
        <dbReference type="SAM" id="Phobius"/>
    </source>
</evidence>
<dbReference type="InterPro" id="IPR008457">
    <property type="entry name" value="Cu-R_CopD_dom"/>
</dbReference>
<dbReference type="GO" id="GO:0005886">
    <property type="term" value="C:plasma membrane"/>
    <property type="evidence" value="ECO:0007669"/>
    <property type="project" value="UniProtKB-SubCell"/>
</dbReference>
<keyword evidence="5 6" id="KW-0472">Membrane</keyword>
<dbReference type="GO" id="GO:0006825">
    <property type="term" value="P:copper ion transport"/>
    <property type="evidence" value="ECO:0007669"/>
    <property type="project" value="InterPro"/>
</dbReference>
<dbReference type="Pfam" id="PF05425">
    <property type="entry name" value="CopD"/>
    <property type="match status" value="1"/>
</dbReference>
<keyword evidence="9" id="KW-1185">Reference proteome</keyword>
<feature type="transmembrane region" description="Helical" evidence="6">
    <location>
        <begin position="141"/>
        <end position="165"/>
    </location>
</feature>
<organism evidence="8 9">
    <name type="scientific">Shouchella lonarensis</name>
    <dbReference type="NCBI Taxonomy" id="1464122"/>
    <lineage>
        <taxon>Bacteria</taxon>
        <taxon>Bacillati</taxon>
        <taxon>Bacillota</taxon>
        <taxon>Bacilli</taxon>
        <taxon>Bacillales</taxon>
        <taxon>Bacillaceae</taxon>
        <taxon>Shouchella</taxon>
    </lineage>
</organism>
<evidence type="ECO:0000313" key="8">
    <source>
        <dbReference type="EMBL" id="SDB91690.1"/>
    </source>
</evidence>
<evidence type="ECO:0000256" key="1">
    <source>
        <dbReference type="ARBA" id="ARBA00004651"/>
    </source>
</evidence>
<dbReference type="AlphaFoldDB" id="A0A1G6HBP8"/>
<protein>
    <submittedName>
        <fullName evidence="8">Putative copper resistance protein D</fullName>
    </submittedName>
</protein>
<feature type="transmembrane region" description="Helical" evidence="6">
    <location>
        <begin position="111"/>
        <end position="129"/>
    </location>
</feature>
<evidence type="ECO:0000259" key="7">
    <source>
        <dbReference type="Pfam" id="PF05425"/>
    </source>
</evidence>
<keyword evidence="2" id="KW-1003">Cell membrane</keyword>
<feature type="transmembrane region" description="Helical" evidence="6">
    <location>
        <begin position="177"/>
        <end position="197"/>
    </location>
</feature>
<proteinExistence type="predicted"/>
<keyword evidence="4 6" id="KW-1133">Transmembrane helix</keyword>
<feature type="transmembrane region" description="Helical" evidence="6">
    <location>
        <begin position="39"/>
        <end position="65"/>
    </location>
</feature>
<reference evidence="9" key="1">
    <citation type="submission" date="2016-09" db="EMBL/GenBank/DDBJ databases">
        <authorList>
            <person name="Varghese N."/>
            <person name="Submissions S."/>
        </authorList>
    </citation>
    <scope>NUCLEOTIDE SEQUENCE [LARGE SCALE GENOMIC DNA]</scope>
    <source>
        <strain evidence="9">25nlg</strain>
    </source>
</reference>
<keyword evidence="3 6" id="KW-0812">Transmembrane</keyword>
<evidence type="ECO:0000256" key="3">
    <source>
        <dbReference type="ARBA" id="ARBA00022692"/>
    </source>
</evidence>
<dbReference type="PANTHER" id="PTHR34820">
    <property type="entry name" value="INNER MEMBRANE PROTEIN YEBZ"/>
    <property type="match status" value="1"/>
</dbReference>
<feature type="domain" description="Copper resistance protein D" evidence="7">
    <location>
        <begin position="174"/>
        <end position="270"/>
    </location>
</feature>
<evidence type="ECO:0000313" key="9">
    <source>
        <dbReference type="Proteomes" id="UP000242662"/>
    </source>
</evidence>
<comment type="subcellular location">
    <subcellularLocation>
        <location evidence="1">Cell membrane</location>
        <topology evidence="1">Multi-pass membrane protein</topology>
    </subcellularLocation>
</comment>
<dbReference type="InterPro" id="IPR032694">
    <property type="entry name" value="CopC/D"/>
</dbReference>
<feature type="transmembrane region" description="Helical" evidence="6">
    <location>
        <begin position="252"/>
        <end position="271"/>
    </location>
</feature>
<feature type="transmembrane region" description="Helical" evidence="6">
    <location>
        <begin position="209"/>
        <end position="231"/>
    </location>
</feature>
<gene>
    <name evidence="8" type="ORF">SAMN05421737_103158</name>
</gene>
<dbReference type="Proteomes" id="UP000242662">
    <property type="component" value="Unassembled WGS sequence"/>
</dbReference>
<dbReference type="EMBL" id="FMYM01000003">
    <property type="protein sequence ID" value="SDB91690.1"/>
    <property type="molecule type" value="Genomic_DNA"/>
</dbReference>